<comment type="similarity">
    <text evidence="1 4">Belongs to the short-chain dehydrogenases/reductases (SDR) family.</text>
</comment>
<gene>
    <name evidence="5" type="ORF">H9Q76_06830</name>
</gene>
<evidence type="ECO:0000256" key="2">
    <source>
        <dbReference type="ARBA" id="ARBA00022857"/>
    </source>
</evidence>
<dbReference type="EMBL" id="CP060632">
    <property type="protein sequence ID" value="QNM00980.1"/>
    <property type="molecule type" value="Genomic_DNA"/>
</dbReference>
<dbReference type="SUPFAM" id="SSF51735">
    <property type="entry name" value="NAD(P)-binding Rossmann-fold domains"/>
    <property type="match status" value="1"/>
</dbReference>
<dbReference type="GO" id="GO:0016491">
    <property type="term" value="F:oxidoreductase activity"/>
    <property type="evidence" value="ECO:0007669"/>
    <property type="project" value="UniProtKB-KW"/>
</dbReference>
<dbReference type="InterPro" id="IPR036291">
    <property type="entry name" value="NAD(P)-bd_dom_sf"/>
</dbReference>
<keyword evidence="6" id="KW-1185">Reference proteome</keyword>
<dbReference type="KEGG" id="wcp:H9Q76_06830"/>
<evidence type="ECO:0000256" key="4">
    <source>
        <dbReference type="RuleBase" id="RU000363"/>
    </source>
</evidence>
<dbReference type="PIRSF" id="PIRSF000126">
    <property type="entry name" value="11-beta-HSD1"/>
    <property type="match status" value="1"/>
</dbReference>
<evidence type="ECO:0000313" key="6">
    <source>
        <dbReference type="Proteomes" id="UP000515819"/>
    </source>
</evidence>
<evidence type="ECO:0000256" key="3">
    <source>
        <dbReference type="ARBA" id="ARBA00023002"/>
    </source>
</evidence>
<dbReference type="CDD" id="cd05233">
    <property type="entry name" value="SDR_c"/>
    <property type="match status" value="1"/>
</dbReference>
<dbReference type="PROSITE" id="PS00061">
    <property type="entry name" value="ADH_SHORT"/>
    <property type="match status" value="1"/>
</dbReference>
<dbReference type="RefSeq" id="WP_117780918.1">
    <property type="nucleotide sequence ID" value="NZ_CP060632.1"/>
</dbReference>
<dbReference type="PRINTS" id="PR00081">
    <property type="entry name" value="GDHRDH"/>
</dbReference>
<protein>
    <submittedName>
        <fullName evidence="5">SDR family NAD(P)-dependent oxidoreductase</fullName>
    </submittedName>
</protein>
<proteinExistence type="inferred from homology"/>
<keyword evidence="2" id="KW-0521">NADP</keyword>
<evidence type="ECO:0000256" key="1">
    <source>
        <dbReference type="ARBA" id="ARBA00006484"/>
    </source>
</evidence>
<dbReference type="Proteomes" id="UP000515819">
    <property type="component" value="Chromosome"/>
</dbReference>
<accession>A0A7G9FQZ8</accession>
<dbReference type="PRINTS" id="PR00080">
    <property type="entry name" value="SDRFAMILY"/>
</dbReference>
<dbReference type="Pfam" id="PF00106">
    <property type="entry name" value="adh_short"/>
    <property type="match status" value="1"/>
</dbReference>
<dbReference type="PANTHER" id="PTHR43391">
    <property type="entry name" value="RETINOL DEHYDROGENASE-RELATED"/>
    <property type="match status" value="1"/>
</dbReference>
<dbReference type="InterPro" id="IPR020904">
    <property type="entry name" value="Sc_DH/Rdtase_CS"/>
</dbReference>
<sequence>MKIAVITGASSGLGREFAKQINQHFVTLDEVWLIARREERLNELKESLHGVHVRTIPIDLCDRDAVGTYEEMLQKFHPQIRVLVNAAGYGKMGYVEQISEEDLAGEIRLNCESLTRMTKISLPYMAKRSNIINIASSAAFMPQPNFAVYAASKSYVLSFSRALHQELKKHGIVVTAVCPGPVNTEFFDIAESYTKTKGYKVILRANAGKVVTLAIKDAMKGKTVSTYGVVMKAFRVVTKIIPHGLIVPFIH</sequence>
<keyword evidence="3" id="KW-0560">Oxidoreductase</keyword>
<dbReference type="PANTHER" id="PTHR43391:SF14">
    <property type="entry name" value="DEHYDROGENASE_REDUCTASE SDR FAMILY PROTEIN 7-LIKE"/>
    <property type="match status" value="1"/>
</dbReference>
<dbReference type="InterPro" id="IPR002347">
    <property type="entry name" value="SDR_fam"/>
</dbReference>
<dbReference type="Gene3D" id="3.40.50.720">
    <property type="entry name" value="NAD(P)-binding Rossmann-like Domain"/>
    <property type="match status" value="1"/>
</dbReference>
<reference evidence="5 6" key="1">
    <citation type="submission" date="2020-08" db="EMBL/GenBank/DDBJ databases">
        <authorList>
            <person name="Liu C."/>
            <person name="Sun Q."/>
        </authorList>
    </citation>
    <scope>NUCLEOTIDE SEQUENCE [LARGE SCALE GENOMIC DNA]</scope>
    <source>
        <strain evidence="5 6">NSJ-4</strain>
    </source>
</reference>
<dbReference type="AlphaFoldDB" id="A0A7G9FQZ8"/>
<organism evidence="5 6">
    <name type="scientific">Wujia chipingensis</name>
    <dbReference type="NCBI Taxonomy" id="2763670"/>
    <lineage>
        <taxon>Bacteria</taxon>
        <taxon>Bacillati</taxon>
        <taxon>Bacillota</taxon>
        <taxon>Clostridia</taxon>
        <taxon>Lachnospirales</taxon>
        <taxon>Lachnospiraceae</taxon>
        <taxon>Wujia</taxon>
    </lineage>
</organism>
<evidence type="ECO:0000313" key="5">
    <source>
        <dbReference type="EMBL" id="QNM00980.1"/>
    </source>
</evidence>
<name>A0A7G9FQZ8_9FIRM</name>